<dbReference type="EMBL" id="SEOQ01001237">
    <property type="protein sequence ID" value="TFY52875.1"/>
    <property type="molecule type" value="Genomic_DNA"/>
</dbReference>
<dbReference type="CDD" id="cd01647">
    <property type="entry name" value="RT_LTR"/>
    <property type="match status" value="1"/>
</dbReference>
<keyword evidence="10" id="KW-1185">Reference proteome</keyword>
<evidence type="ECO:0000256" key="3">
    <source>
        <dbReference type="ARBA" id="ARBA00022722"/>
    </source>
</evidence>
<comment type="caution">
    <text evidence="9">The sequence shown here is derived from an EMBL/GenBank/DDBJ whole genome shotgun (WGS) entry which is preliminary data.</text>
</comment>
<accession>A0A4Y9XS46</accession>
<dbReference type="InterPro" id="IPR043128">
    <property type="entry name" value="Rev_trsase/Diguanyl_cyclase"/>
</dbReference>
<keyword evidence="3" id="KW-0540">Nuclease</keyword>
<keyword evidence="4" id="KW-0255">Endonuclease</keyword>
<proteinExistence type="predicted"/>
<dbReference type="Gene3D" id="3.30.70.270">
    <property type="match status" value="2"/>
</dbReference>
<dbReference type="GO" id="GO:0016787">
    <property type="term" value="F:hydrolase activity"/>
    <property type="evidence" value="ECO:0007669"/>
    <property type="project" value="UniProtKB-KW"/>
</dbReference>
<dbReference type="AlphaFoldDB" id="A0A4Y9XS46"/>
<keyword evidence="1" id="KW-0808">Transferase</keyword>
<dbReference type="Proteomes" id="UP000298327">
    <property type="component" value="Unassembled WGS sequence"/>
</dbReference>
<feature type="domain" description="Reverse transcriptase" evidence="8">
    <location>
        <begin position="1"/>
        <end position="171"/>
    </location>
</feature>
<evidence type="ECO:0000313" key="10">
    <source>
        <dbReference type="Proteomes" id="UP000298327"/>
    </source>
</evidence>
<dbReference type="Gene3D" id="3.10.10.10">
    <property type="entry name" value="HIV Type 1 Reverse Transcriptase, subunit A, domain 1"/>
    <property type="match status" value="1"/>
</dbReference>
<organism evidence="9 10">
    <name type="scientific">Dentipellis fragilis</name>
    <dbReference type="NCBI Taxonomy" id="205917"/>
    <lineage>
        <taxon>Eukaryota</taxon>
        <taxon>Fungi</taxon>
        <taxon>Dikarya</taxon>
        <taxon>Basidiomycota</taxon>
        <taxon>Agaricomycotina</taxon>
        <taxon>Agaricomycetes</taxon>
        <taxon>Russulales</taxon>
        <taxon>Hericiaceae</taxon>
        <taxon>Dentipellis</taxon>
    </lineage>
</organism>
<evidence type="ECO:0000256" key="4">
    <source>
        <dbReference type="ARBA" id="ARBA00022759"/>
    </source>
</evidence>
<dbReference type="GO" id="GO:0004519">
    <property type="term" value="F:endonuclease activity"/>
    <property type="evidence" value="ECO:0007669"/>
    <property type="project" value="UniProtKB-KW"/>
</dbReference>
<evidence type="ECO:0000256" key="1">
    <source>
        <dbReference type="ARBA" id="ARBA00022679"/>
    </source>
</evidence>
<dbReference type="InterPro" id="IPR000477">
    <property type="entry name" value="RT_dom"/>
</dbReference>
<feature type="region of interest" description="Disordered" evidence="7">
    <location>
        <begin position="565"/>
        <end position="601"/>
    </location>
</feature>
<sequence length="618" mass="68494">MPMLMLQKRDMGDGQLRLRTVIDSRERNTNTKKLASPLPDIDAILRNVASHPYRSLIDGKDTYEQIHVIPKHVNRTLFTTPDGTMVSEVMQLGDCNGGATYQSLMNHIFAAYIGVFMDVYLDDIVVYSDTAEEHVEHVKLVIDMLRKEKLYLSSHKLHFFVEVLKILGHVIDKDGICMDPDKVDSIAKWKVPTSKDLLSAFLGAVGFLAPDCKGIRIPMGVLTKLTSKNSPWRWTPTEQRAFDEIKATVHAWHDNHCVALDYSTDAQDINLVCDASLTGASGVVSQGHDLASAHVVAFWSGKFNSAQQNYPVHEQELLAIVESLKRFRNLLHGTKFRIFTDHKGLQYILTQKNLSPRQTRWLETLSDFDFSIMHIPGTTNVLADALSRIYSNEAPGTVCAVSEFVDDSNELSPAIARALDSVSRPLLVGDPVIANALQLNTTSLPPQTPPANTARLPGAPRIWRVTLRLPERPSTPTPEGASMAPQQQCITIKIPRSTNKKSVHAMTDNRVEHVPAGPLPVLDPAAVPAQQPARPSAVLSDVQAPAMVSSEHSEDLDRAYVSDNAQTAREQRDMRPTNLGSGSRGSKSVSLHNASHARTGARKWHTVYTKTIYKKLWL</sequence>
<keyword evidence="2" id="KW-0548">Nucleotidyltransferase</keyword>
<evidence type="ECO:0000259" key="8">
    <source>
        <dbReference type="PROSITE" id="PS50878"/>
    </source>
</evidence>
<dbReference type="GO" id="GO:0003964">
    <property type="term" value="F:RNA-directed DNA polymerase activity"/>
    <property type="evidence" value="ECO:0007669"/>
    <property type="project" value="UniProtKB-KW"/>
</dbReference>
<dbReference type="OrthoDB" id="1750432at2759"/>
<dbReference type="PANTHER" id="PTHR37984">
    <property type="entry name" value="PROTEIN CBG26694"/>
    <property type="match status" value="1"/>
</dbReference>
<dbReference type="SUPFAM" id="SSF56672">
    <property type="entry name" value="DNA/RNA polymerases"/>
    <property type="match status" value="1"/>
</dbReference>
<name>A0A4Y9XS46_9AGAM</name>
<dbReference type="PANTHER" id="PTHR37984:SF5">
    <property type="entry name" value="PROTEIN NYNRIN-LIKE"/>
    <property type="match status" value="1"/>
</dbReference>
<protein>
    <recommendedName>
        <fullName evidence="8">Reverse transcriptase domain-containing protein</fullName>
    </recommendedName>
</protein>
<keyword evidence="6" id="KW-0695">RNA-directed DNA polymerase</keyword>
<dbReference type="InterPro" id="IPR041373">
    <property type="entry name" value="RT_RNaseH"/>
</dbReference>
<dbReference type="Pfam" id="PF00078">
    <property type="entry name" value="RVT_1"/>
    <property type="match status" value="1"/>
</dbReference>
<reference evidence="9 10" key="1">
    <citation type="submission" date="2019-02" db="EMBL/GenBank/DDBJ databases">
        <title>Genome sequencing of the rare red list fungi Dentipellis fragilis.</title>
        <authorList>
            <person name="Buettner E."/>
            <person name="Kellner H."/>
        </authorList>
    </citation>
    <scope>NUCLEOTIDE SEQUENCE [LARGE SCALE GENOMIC DNA]</scope>
    <source>
        <strain evidence="9 10">DSM 105465</strain>
    </source>
</reference>
<keyword evidence="5" id="KW-0378">Hydrolase</keyword>
<dbReference type="Pfam" id="PF17917">
    <property type="entry name" value="RT_RNaseH"/>
    <property type="match status" value="1"/>
</dbReference>
<dbReference type="PROSITE" id="PS50878">
    <property type="entry name" value="RT_POL"/>
    <property type="match status" value="1"/>
</dbReference>
<evidence type="ECO:0000256" key="2">
    <source>
        <dbReference type="ARBA" id="ARBA00022695"/>
    </source>
</evidence>
<dbReference type="CDD" id="cd09274">
    <property type="entry name" value="RNase_HI_RT_Ty3"/>
    <property type="match status" value="1"/>
</dbReference>
<evidence type="ECO:0000256" key="7">
    <source>
        <dbReference type="SAM" id="MobiDB-lite"/>
    </source>
</evidence>
<dbReference type="InterPro" id="IPR043502">
    <property type="entry name" value="DNA/RNA_pol_sf"/>
</dbReference>
<dbReference type="InterPro" id="IPR050951">
    <property type="entry name" value="Retrovirus_Pol_polyprotein"/>
</dbReference>
<evidence type="ECO:0000256" key="6">
    <source>
        <dbReference type="ARBA" id="ARBA00022918"/>
    </source>
</evidence>
<feature type="compositionally biased region" description="Polar residues" evidence="7">
    <location>
        <begin position="578"/>
        <end position="593"/>
    </location>
</feature>
<dbReference type="STRING" id="205917.A0A4Y9XS46"/>
<evidence type="ECO:0000256" key="5">
    <source>
        <dbReference type="ARBA" id="ARBA00022801"/>
    </source>
</evidence>
<evidence type="ECO:0000313" key="9">
    <source>
        <dbReference type="EMBL" id="TFY52875.1"/>
    </source>
</evidence>
<gene>
    <name evidence="9" type="ORF">EVG20_g10364</name>
</gene>